<dbReference type="GO" id="GO:0098542">
    <property type="term" value="P:defense response to other organism"/>
    <property type="evidence" value="ECO:0007669"/>
    <property type="project" value="TreeGrafter"/>
</dbReference>
<dbReference type="Gene3D" id="1.10.8.430">
    <property type="entry name" value="Helical domain of apoptotic protease-activating factors"/>
    <property type="match status" value="1"/>
</dbReference>
<evidence type="ECO:0008006" key="5">
    <source>
        <dbReference type="Google" id="ProtNLM"/>
    </source>
</evidence>
<reference evidence="3" key="2">
    <citation type="submission" date="2023-02" db="EMBL/GenBank/DDBJ databases">
        <authorList>
            <person name="Swenson N.G."/>
            <person name="Wegrzyn J.L."/>
            <person name="Mcevoy S.L."/>
        </authorList>
    </citation>
    <scope>NUCLEOTIDE SEQUENCE</scope>
    <source>
        <strain evidence="3">91603</strain>
        <tissue evidence="3">Leaf</tissue>
    </source>
</reference>
<dbReference type="GO" id="GO:0043531">
    <property type="term" value="F:ADP binding"/>
    <property type="evidence" value="ECO:0007669"/>
    <property type="project" value="InterPro"/>
</dbReference>
<dbReference type="PANTHER" id="PTHR23155">
    <property type="entry name" value="DISEASE RESISTANCE PROTEIN RP"/>
    <property type="match status" value="1"/>
</dbReference>
<accession>A0AAD5IG53</accession>
<dbReference type="InterPro" id="IPR027417">
    <property type="entry name" value="P-loop_NTPase"/>
</dbReference>
<keyword evidence="2" id="KW-0611">Plant defense</keyword>
<gene>
    <name evidence="3" type="ORF">LWI28_019152</name>
</gene>
<dbReference type="FunFam" id="1.10.8.430:FF:000003">
    <property type="entry name" value="Probable disease resistance protein At5g66910"/>
    <property type="match status" value="1"/>
</dbReference>
<organism evidence="3 4">
    <name type="scientific">Acer negundo</name>
    <name type="common">Box elder</name>
    <dbReference type="NCBI Taxonomy" id="4023"/>
    <lineage>
        <taxon>Eukaryota</taxon>
        <taxon>Viridiplantae</taxon>
        <taxon>Streptophyta</taxon>
        <taxon>Embryophyta</taxon>
        <taxon>Tracheophyta</taxon>
        <taxon>Spermatophyta</taxon>
        <taxon>Magnoliopsida</taxon>
        <taxon>eudicotyledons</taxon>
        <taxon>Gunneridae</taxon>
        <taxon>Pentapetalae</taxon>
        <taxon>rosids</taxon>
        <taxon>malvids</taxon>
        <taxon>Sapindales</taxon>
        <taxon>Sapindaceae</taxon>
        <taxon>Hippocastanoideae</taxon>
        <taxon>Acereae</taxon>
        <taxon>Acer</taxon>
    </lineage>
</organism>
<dbReference type="Proteomes" id="UP001064489">
    <property type="component" value="Chromosome 2"/>
</dbReference>
<keyword evidence="4" id="KW-1185">Reference proteome</keyword>
<name>A0AAD5IG53_ACENE</name>
<dbReference type="SUPFAM" id="SSF52540">
    <property type="entry name" value="P-loop containing nucleoside triphosphate hydrolases"/>
    <property type="match status" value="1"/>
</dbReference>
<evidence type="ECO:0000313" key="4">
    <source>
        <dbReference type="Proteomes" id="UP001064489"/>
    </source>
</evidence>
<proteinExistence type="predicted"/>
<dbReference type="EMBL" id="JAJSOW010000106">
    <property type="protein sequence ID" value="KAI9161627.1"/>
    <property type="molecule type" value="Genomic_DNA"/>
</dbReference>
<dbReference type="PANTHER" id="PTHR23155:SF1192">
    <property type="entry name" value="DISEASE RESISTANCE PROTEIN RFL1-RELATED"/>
    <property type="match status" value="1"/>
</dbReference>
<reference evidence="3" key="1">
    <citation type="journal article" date="2022" name="Plant J.">
        <title>Strategies of tolerance reflected in two North American maple genomes.</title>
        <authorList>
            <person name="McEvoy S.L."/>
            <person name="Sezen U.U."/>
            <person name="Trouern-Trend A."/>
            <person name="McMahon S.M."/>
            <person name="Schaberg P.G."/>
            <person name="Yang J."/>
            <person name="Wegrzyn J.L."/>
            <person name="Swenson N.G."/>
        </authorList>
    </citation>
    <scope>NUCLEOTIDE SEQUENCE</scope>
    <source>
        <strain evidence="3">91603</strain>
    </source>
</reference>
<evidence type="ECO:0000256" key="2">
    <source>
        <dbReference type="ARBA" id="ARBA00022821"/>
    </source>
</evidence>
<dbReference type="FunFam" id="1.10.10.10:FF:000322">
    <property type="entry name" value="Probable disease resistance protein At1g63360"/>
    <property type="match status" value="1"/>
</dbReference>
<sequence length="217" mass="24738">MKVRRTLDNDLDIVEVAQLIAKECNGLPLALITISRAMACKKTVEKWNHAIQILKKSAFEFSSMGKEVCPLLKSGYDSLASDTLRYCLLYCNLFSEDYKIEKRDLIGFCIGEGFFDAYEDGYSKIGNLLRACLLEEEDDDHLKMYDVIRDMVLWIACEIEKEKGTFLVQTSVGLTETPEIEKWEGVKRMSLMGNQIENLLEIPSCPHLSTLFLNKNS</sequence>
<dbReference type="InterPro" id="IPR042197">
    <property type="entry name" value="Apaf_helical"/>
</dbReference>
<evidence type="ECO:0000256" key="1">
    <source>
        <dbReference type="ARBA" id="ARBA00022737"/>
    </source>
</evidence>
<protein>
    <recommendedName>
        <fullName evidence="5">NB-ARC domain-containing protein</fullName>
    </recommendedName>
</protein>
<evidence type="ECO:0000313" key="3">
    <source>
        <dbReference type="EMBL" id="KAI9161627.1"/>
    </source>
</evidence>
<dbReference type="InterPro" id="IPR044974">
    <property type="entry name" value="Disease_R_plants"/>
</dbReference>
<comment type="caution">
    <text evidence="3">The sequence shown here is derived from an EMBL/GenBank/DDBJ whole genome shotgun (WGS) entry which is preliminary data.</text>
</comment>
<keyword evidence="1" id="KW-0677">Repeat</keyword>
<dbReference type="AlphaFoldDB" id="A0AAD5IG53"/>